<dbReference type="RefSeq" id="WP_134564960.1">
    <property type="nucleotide sequence ID" value="NZ_SOFP01000010.1"/>
</dbReference>
<reference evidence="3 4" key="1">
    <citation type="submission" date="2019-03" db="EMBL/GenBank/DDBJ databases">
        <title>Genomics of glacier-inhabiting Cryobacterium strains.</title>
        <authorList>
            <person name="Liu Q."/>
            <person name="Xin Y.-H."/>
        </authorList>
    </citation>
    <scope>NUCLEOTIDE SEQUENCE [LARGE SCALE GENOMIC DNA]</scope>
    <source>
        <strain evidence="3 4">MDT1-3</strain>
    </source>
</reference>
<organism evidence="3 4">
    <name type="scientific">Cryobacterium algoritolerans</name>
    <dbReference type="NCBI Taxonomy" id="1259184"/>
    <lineage>
        <taxon>Bacteria</taxon>
        <taxon>Bacillati</taxon>
        <taxon>Actinomycetota</taxon>
        <taxon>Actinomycetes</taxon>
        <taxon>Micrococcales</taxon>
        <taxon>Microbacteriaceae</taxon>
        <taxon>Cryobacterium</taxon>
    </lineage>
</organism>
<protein>
    <recommendedName>
        <fullName evidence="5">Potassium transporter Trk</fullName>
    </recommendedName>
</protein>
<name>A0A4R8WZK3_9MICO</name>
<evidence type="ECO:0000313" key="4">
    <source>
        <dbReference type="Proteomes" id="UP000298412"/>
    </source>
</evidence>
<evidence type="ECO:0008006" key="5">
    <source>
        <dbReference type="Google" id="ProtNLM"/>
    </source>
</evidence>
<gene>
    <name evidence="3" type="ORF">E3O19_02055</name>
</gene>
<feature type="transmembrane region" description="Helical" evidence="2">
    <location>
        <begin position="34"/>
        <end position="56"/>
    </location>
</feature>
<proteinExistence type="predicted"/>
<accession>A0A4R8WZK3</accession>
<comment type="caution">
    <text evidence="3">The sequence shown here is derived from an EMBL/GenBank/DDBJ whole genome shotgun (WGS) entry which is preliminary data.</text>
</comment>
<keyword evidence="4" id="KW-1185">Reference proteome</keyword>
<dbReference type="Proteomes" id="UP000298412">
    <property type="component" value="Unassembled WGS sequence"/>
</dbReference>
<evidence type="ECO:0000313" key="3">
    <source>
        <dbReference type="EMBL" id="TFC19765.1"/>
    </source>
</evidence>
<dbReference type="EMBL" id="SOFP01000010">
    <property type="protein sequence ID" value="TFC19765.1"/>
    <property type="molecule type" value="Genomic_DNA"/>
</dbReference>
<dbReference type="AlphaFoldDB" id="A0A4R8WZK3"/>
<feature type="transmembrane region" description="Helical" evidence="2">
    <location>
        <begin position="68"/>
        <end position="90"/>
    </location>
</feature>
<feature type="compositionally biased region" description="Low complexity" evidence="1">
    <location>
        <begin position="119"/>
        <end position="132"/>
    </location>
</feature>
<dbReference type="OrthoDB" id="5125407at2"/>
<evidence type="ECO:0000256" key="2">
    <source>
        <dbReference type="SAM" id="Phobius"/>
    </source>
</evidence>
<keyword evidence="2" id="KW-1133">Transmembrane helix</keyword>
<evidence type="ECO:0000256" key="1">
    <source>
        <dbReference type="SAM" id="MobiDB-lite"/>
    </source>
</evidence>
<sequence>MSSAEQPEQQVPESGEGEILVDQARVSVRRSPRYLNFMILGAVVGAILALVLTVAFPTNAEFGPSQVFGFLLLAGVVAGVAVGAVAAMVIDRVTGRSAATVVVDRLGAYGPSGLAAADADAPEALDAPADSPKSSDNSE</sequence>
<keyword evidence="2" id="KW-0472">Membrane</keyword>
<feature type="region of interest" description="Disordered" evidence="1">
    <location>
        <begin position="119"/>
        <end position="139"/>
    </location>
</feature>
<keyword evidence="2" id="KW-0812">Transmembrane</keyword>